<accession>A0A0F3MRI6</accession>
<feature type="transmembrane region" description="Helical" evidence="1">
    <location>
        <begin position="38"/>
        <end position="55"/>
    </location>
</feature>
<sequence>MRGNYKVIDEATSGKTPEIATLPTFARNDGKTGPRRQYCFAMTFFAMLINLILVLL</sequence>
<keyword evidence="1" id="KW-1133">Transmembrane helix</keyword>
<proteinExistence type="predicted"/>
<organism evidence="2 3">
    <name type="scientific">Rickettsia felis str. Pedreira</name>
    <dbReference type="NCBI Taxonomy" id="1359196"/>
    <lineage>
        <taxon>Bacteria</taxon>
        <taxon>Pseudomonadati</taxon>
        <taxon>Pseudomonadota</taxon>
        <taxon>Alphaproteobacteria</taxon>
        <taxon>Rickettsiales</taxon>
        <taxon>Rickettsiaceae</taxon>
        <taxon>Rickettsieae</taxon>
        <taxon>Rickettsia</taxon>
        <taxon>spotted fever group</taxon>
    </lineage>
</organism>
<keyword evidence="1" id="KW-0812">Transmembrane</keyword>
<gene>
    <name evidence="2" type="ORF">RFEPED_0784</name>
</gene>
<reference evidence="2 3" key="1">
    <citation type="submission" date="2015-01" db="EMBL/GenBank/DDBJ databases">
        <title>Genome Sequencing of Rickettsiales.</title>
        <authorList>
            <person name="Daugherty S.C."/>
            <person name="Su Q."/>
            <person name="Abolude K."/>
            <person name="Beier-Sexton M."/>
            <person name="Carlyon J.A."/>
            <person name="Carter R."/>
            <person name="Day N.P."/>
            <person name="Dumler S.J."/>
            <person name="Dyachenko V."/>
            <person name="Godinez A."/>
            <person name="Kurtti T.J."/>
            <person name="Lichay M."/>
            <person name="Mullins K.E."/>
            <person name="Ott S."/>
            <person name="Pappas-Brown V."/>
            <person name="Paris D.H."/>
            <person name="Patel P."/>
            <person name="Richards A.L."/>
            <person name="Sadzewicz L."/>
            <person name="Sears K."/>
            <person name="Seidman D."/>
            <person name="Sengamalay N."/>
            <person name="Stenos J."/>
            <person name="Tallon L.J."/>
            <person name="Vincent G."/>
            <person name="Fraser C.M."/>
            <person name="Munderloh U."/>
            <person name="Dunning-Hotopp J.C."/>
        </authorList>
    </citation>
    <scope>NUCLEOTIDE SEQUENCE [LARGE SCALE GENOMIC DNA]</scope>
    <source>
        <strain evidence="2 3">Pedreira</strain>
    </source>
</reference>
<protein>
    <submittedName>
        <fullName evidence="2">Uncharacterized protein</fullName>
    </submittedName>
</protein>
<evidence type="ECO:0000313" key="2">
    <source>
        <dbReference type="EMBL" id="KJV58403.1"/>
    </source>
</evidence>
<evidence type="ECO:0000313" key="3">
    <source>
        <dbReference type="Proteomes" id="UP000033475"/>
    </source>
</evidence>
<dbReference type="Proteomes" id="UP000033475">
    <property type="component" value="Unassembled WGS sequence"/>
</dbReference>
<name>A0A0F3MRI6_RICFI</name>
<keyword evidence="1" id="KW-0472">Membrane</keyword>
<dbReference type="EMBL" id="LANQ01000001">
    <property type="protein sequence ID" value="KJV58403.1"/>
    <property type="molecule type" value="Genomic_DNA"/>
</dbReference>
<comment type="caution">
    <text evidence="2">The sequence shown here is derived from an EMBL/GenBank/DDBJ whole genome shotgun (WGS) entry which is preliminary data.</text>
</comment>
<dbReference type="AlphaFoldDB" id="A0A0F3MRI6"/>
<evidence type="ECO:0000256" key="1">
    <source>
        <dbReference type="SAM" id="Phobius"/>
    </source>
</evidence>
<dbReference type="PATRIC" id="fig|1359196.3.peg.765"/>